<comment type="caution">
    <text evidence="1">The sequence shown here is derived from an EMBL/GenBank/DDBJ whole genome shotgun (WGS) entry which is preliminary data.</text>
</comment>
<sequence length="121" mass="13713">MKGYKLTGQDVQTPMTTEKMNPTIVSQYQNEDNVYIVHQSAVTDQGENLLNEGGKYNEKVTNYELEGTKISLIESLDTEENYKVMQMIVPAKGKNSAYQVIILADNLSKEELEKIMLSFVK</sequence>
<evidence type="ECO:0000313" key="1">
    <source>
        <dbReference type="EMBL" id="SCB93214.1"/>
    </source>
</evidence>
<gene>
    <name evidence="1" type="ORF">BC10311_00801</name>
</gene>
<reference evidence="1 2" key="1">
    <citation type="submission" date="2016-08" db="EMBL/GenBank/DDBJ databases">
        <authorList>
            <person name="Loux V."/>
            <person name="Rue O."/>
        </authorList>
    </citation>
    <scope>NUCLEOTIDE SEQUENCE [LARGE SCALE GENOMIC DNA]</scope>
    <source>
        <strain evidence="1 2">WSBC_10311</strain>
    </source>
</reference>
<organism evidence="1 2">
    <name type="scientific">Bacillus wiedmannii</name>
    <dbReference type="NCBI Taxonomy" id="1890302"/>
    <lineage>
        <taxon>Bacteria</taxon>
        <taxon>Bacillati</taxon>
        <taxon>Bacillota</taxon>
        <taxon>Bacilli</taxon>
        <taxon>Bacillales</taxon>
        <taxon>Bacillaceae</taxon>
        <taxon>Bacillus</taxon>
        <taxon>Bacillus cereus group</taxon>
    </lineage>
</organism>
<accession>A0AB37YL53</accession>
<dbReference type="AlphaFoldDB" id="A0AB37YL53"/>
<name>A0AB37YL53_9BACI</name>
<dbReference type="EMBL" id="FMBG01000010">
    <property type="protein sequence ID" value="SCB93214.1"/>
    <property type="molecule type" value="Genomic_DNA"/>
</dbReference>
<evidence type="ECO:0008006" key="3">
    <source>
        <dbReference type="Google" id="ProtNLM"/>
    </source>
</evidence>
<dbReference type="Proteomes" id="UP000195728">
    <property type="component" value="Unassembled WGS sequence"/>
</dbReference>
<proteinExistence type="predicted"/>
<protein>
    <recommendedName>
        <fullName evidence="3">DUF4367 domain-containing protein</fullName>
    </recommendedName>
</protein>
<evidence type="ECO:0000313" key="2">
    <source>
        <dbReference type="Proteomes" id="UP000195728"/>
    </source>
</evidence>